<protein>
    <submittedName>
        <fullName evidence="1">Uncharacterized protein</fullName>
    </submittedName>
</protein>
<accession>A0A9K3J597</accession>
<dbReference type="EMBL" id="MNCJ02000319">
    <property type="protein sequence ID" value="KAF5808698.1"/>
    <property type="molecule type" value="Genomic_DNA"/>
</dbReference>
<comment type="caution">
    <text evidence="1">The sequence shown here is derived from an EMBL/GenBank/DDBJ whole genome shotgun (WGS) entry which is preliminary data.</text>
</comment>
<dbReference type="Proteomes" id="UP000215914">
    <property type="component" value="Unassembled WGS sequence"/>
</dbReference>
<evidence type="ECO:0000313" key="2">
    <source>
        <dbReference type="Proteomes" id="UP000215914"/>
    </source>
</evidence>
<dbReference type="Gramene" id="mRNA:HanXRQr2_Chr04g0148501">
    <property type="protein sequence ID" value="mRNA:HanXRQr2_Chr04g0148501"/>
    <property type="gene ID" value="HanXRQr2_Chr04g0148501"/>
</dbReference>
<gene>
    <name evidence="1" type="ORF">HanXRQr2_Chr04g0148501</name>
</gene>
<evidence type="ECO:0000313" key="1">
    <source>
        <dbReference type="EMBL" id="KAF5808698.1"/>
    </source>
</evidence>
<reference evidence="1" key="2">
    <citation type="submission" date="2020-06" db="EMBL/GenBank/DDBJ databases">
        <title>Helianthus annuus Genome sequencing and assembly Release 2.</title>
        <authorList>
            <person name="Gouzy J."/>
            <person name="Langlade N."/>
            <person name="Munos S."/>
        </authorList>
    </citation>
    <scope>NUCLEOTIDE SEQUENCE</scope>
    <source>
        <tissue evidence="1">Leaves</tissue>
    </source>
</reference>
<keyword evidence="2" id="KW-1185">Reference proteome</keyword>
<reference evidence="1" key="1">
    <citation type="journal article" date="2017" name="Nature">
        <title>The sunflower genome provides insights into oil metabolism, flowering and Asterid evolution.</title>
        <authorList>
            <person name="Badouin H."/>
            <person name="Gouzy J."/>
            <person name="Grassa C.J."/>
            <person name="Murat F."/>
            <person name="Staton S.E."/>
            <person name="Cottret L."/>
            <person name="Lelandais-Briere C."/>
            <person name="Owens G.L."/>
            <person name="Carrere S."/>
            <person name="Mayjonade B."/>
            <person name="Legrand L."/>
            <person name="Gill N."/>
            <person name="Kane N.C."/>
            <person name="Bowers J.E."/>
            <person name="Hubner S."/>
            <person name="Bellec A."/>
            <person name="Berard A."/>
            <person name="Berges H."/>
            <person name="Blanchet N."/>
            <person name="Boniface M.C."/>
            <person name="Brunel D."/>
            <person name="Catrice O."/>
            <person name="Chaidir N."/>
            <person name="Claudel C."/>
            <person name="Donnadieu C."/>
            <person name="Faraut T."/>
            <person name="Fievet G."/>
            <person name="Helmstetter N."/>
            <person name="King M."/>
            <person name="Knapp S.J."/>
            <person name="Lai Z."/>
            <person name="Le Paslier M.C."/>
            <person name="Lippi Y."/>
            <person name="Lorenzon L."/>
            <person name="Mandel J.R."/>
            <person name="Marage G."/>
            <person name="Marchand G."/>
            <person name="Marquand E."/>
            <person name="Bret-Mestries E."/>
            <person name="Morien E."/>
            <person name="Nambeesan S."/>
            <person name="Nguyen T."/>
            <person name="Pegot-Espagnet P."/>
            <person name="Pouilly N."/>
            <person name="Raftis F."/>
            <person name="Sallet E."/>
            <person name="Schiex T."/>
            <person name="Thomas J."/>
            <person name="Vandecasteele C."/>
            <person name="Vares D."/>
            <person name="Vear F."/>
            <person name="Vautrin S."/>
            <person name="Crespi M."/>
            <person name="Mangin B."/>
            <person name="Burke J.M."/>
            <person name="Salse J."/>
            <person name="Munos S."/>
            <person name="Vincourt P."/>
            <person name="Rieseberg L.H."/>
            <person name="Langlade N.B."/>
        </authorList>
    </citation>
    <scope>NUCLEOTIDE SEQUENCE</scope>
    <source>
        <tissue evidence="1">Leaves</tissue>
    </source>
</reference>
<sequence>MFKFFFFYNFAAIRNSNLTVRFPPFVVVEAPGVSPEFLNITGVHGSHRSFVDVAGIFSSRRTLRSNGRDQSQHTRTLSESPETSEVRQRGSLHFVRLIPFDHPLGFSIFTRALLQEIRNAI</sequence>
<proteinExistence type="predicted"/>
<name>A0A9K3J597_HELAN</name>
<dbReference type="AlphaFoldDB" id="A0A9K3J597"/>
<organism evidence="1 2">
    <name type="scientific">Helianthus annuus</name>
    <name type="common">Common sunflower</name>
    <dbReference type="NCBI Taxonomy" id="4232"/>
    <lineage>
        <taxon>Eukaryota</taxon>
        <taxon>Viridiplantae</taxon>
        <taxon>Streptophyta</taxon>
        <taxon>Embryophyta</taxon>
        <taxon>Tracheophyta</taxon>
        <taxon>Spermatophyta</taxon>
        <taxon>Magnoliopsida</taxon>
        <taxon>eudicotyledons</taxon>
        <taxon>Gunneridae</taxon>
        <taxon>Pentapetalae</taxon>
        <taxon>asterids</taxon>
        <taxon>campanulids</taxon>
        <taxon>Asterales</taxon>
        <taxon>Asteraceae</taxon>
        <taxon>Asteroideae</taxon>
        <taxon>Heliantheae alliance</taxon>
        <taxon>Heliantheae</taxon>
        <taxon>Helianthus</taxon>
    </lineage>
</organism>